<accession>A0A1U9K7C6</accession>
<evidence type="ECO:0000256" key="6">
    <source>
        <dbReference type="ARBA" id="ARBA00038076"/>
    </source>
</evidence>
<evidence type="ECO:0000313" key="9">
    <source>
        <dbReference type="EMBL" id="AQS55965.1"/>
    </source>
</evidence>
<dbReference type="Proteomes" id="UP000188603">
    <property type="component" value="Chromosome"/>
</dbReference>
<evidence type="ECO:0000256" key="1">
    <source>
        <dbReference type="ARBA" id="ARBA00004651"/>
    </source>
</evidence>
<protein>
    <recommendedName>
        <fullName evidence="8">ABC3 transporter permease C-terminal domain-containing protein</fullName>
    </recommendedName>
</protein>
<dbReference type="AlphaFoldDB" id="A0A1U9K7C6"/>
<feature type="domain" description="ABC3 transporter permease C-terminal" evidence="8">
    <location>
        <begin position="744"/>
        <end position="860"/>
    </location>
</feature>
<comment type="similarity">
    <text evidence="6">Belongs to the ABC-4 integral membrane protein family.</text>
</comment>
<dbReference type="Pfam" id="PF02687">
    <property type="entry name" value="FtsX"/>
    <property type="match status" value="2"/>
</dbReference>
<keyword evidence="4 7" id="KW-1133">Transmembrane helix</keyword>
<keyword evidence="2" id="KW-1003">Cell membrane</keyword>
<evidence type="ECO:0000256" key="3">
    <source>
        <dbReference type="ARBA" id="ARBA00022692"/>
    </source>
</evidence>
<keyword evidence="5 7" id="KW-0472">Membrane</keyword>
<feature type="transmembrane region" description="Helical" evidence="7">
    <location>
        <begin position="328"/>
        <end position="351"/>
    </location>
</feature>
<dbReference type="GO" id="GO:0005886">
    <property type="term" value="C:plasma membrane"/>
    <property type="evidence" value="ECO:0007669"/>
    <property type="project" value="UniProtKB-SubCell"/>
</dbReference>
<dbReference type="EMBL" id="CP019699">
    <property type="protein sequence ID" value="AQS55965.1"/>
    <property type="molecule type" value="Genomic_DNA"/>
</dbReference>
<dbReference type="InterPro" id="IPR003838">
    <property type="entry name" value="ABC3_permease_C"/>
</dbReference>
<keyword evidence="10" id="KW-1185">Reference proteome</keyword>
<feature type="transmembrane region" description="Helical" evidence="7">
    <location>
        <begin position="371"/>
        <end position="395"/>
    </location>
</feature>
<dbReference type="OrthoDB" id="9793166at2"/>
<feature type="transmembrane region" description="Helical" evidence="7">
    <location>
        <begin position="827"/>
        <end position="849"/>
    </location>
</feature>
<evidence type="ECO:0000256" key="4">
    <source>
        <dbReference type="ARBA" id="ARBA00022989"/>
    </source>
</evidence>
<comment type="subcellular location">
    <subcellularLocation>
        <location evidence="1">Cell membrane</location>
        <topology evidence="1">Multi-pass membrane protein</topology>
    </subcellularLocation>
</comment>
<dbReference type="PANTHER" id="PTHR30572:SF4">
    <property type="entry name" value="ABC TRANSPORTER PERMEASE YTRF"/>
    <property type="match status" value="1"/>
</dbReference>
<feature type="transmembrane region" description="Helical" evidence="7">
    <location>
        <begin position="276"/>
        <end position="296"/>
    </location>
</feature>
<evidence type="ECO:0000313" key="10">
    <source>
        <dbReference type="Proteomes" id="UP000188603"/>
    </source>
</evidence>
<feature type="domain" description="ABC3 transporter permease C-terminal" evidence="8">
    <location>
        <begin position="279"/>
        <end position="405"/>
    </location>
</feature>
<feature type="transmembrane region" description="Helical" evidence="7">
    <location>
        <begin position="739"/>
        <end position="766"/>
    </location>
</feature>
<evidence type="ECO:0000256" key="5">
    <source>
        <dbReference type="ARBA" id="ARBA00023136"/>
    </source>
</evidence>
<dbReference type="STRING" id="1471761.B0W44_09465"/>
<evidence type="ECO:0000256" key="2">
    <source>
        <dbReference type="ARBA" id="ARBA00022475"/>
    </source>
</evidence>
<sequence length="869" mass="97374">MNVLRKLTGQNLKLNRKRTIVTIIGIILSAAMVTGVATLVASFQDLFIQSAKMTDGSHHASFYGVPYENSKYIQDHAYTQTAMLSKDLGFARLESSESVAKPYWMIKSYDAESFEHLPVTLKEGRFPEREGEIVISEGVLYDTGMEYKIGESFSVDIGERVDQGEFLTQQEPLSETEELETFTTETYTVTGIITRPRFEAYDAPGYTAIAYLDESRLSAEDKVNISIVAVDPERIFDQAPELAEVAEAEEISYNNELLKWMGITQNEGTLKAMRSVGLIILLLVVTGSVTVIYNAFAISVNERKKQFGMLASVGATKKQIRKMVFWEGFLLGLIAIPIGVSAGVAGIGITLKVVNQLMRGSVFNTGASLRLIISYETIAVSVLFIALTIFLSVYLPARRAAKVSPIEAIRQTQDIHVKQKTLKTSRLTRLLFGIEGELALKNLKRNKRRYRATLFSLLISIVLYISFSSFMTYGFISSDIYYQDVAHDFEIEKQDVSTEEAVEFYNQVARLDEVERYSLVRNIFSEAVELERKQLGDYLRGYLDKEEGEVLRTADGGYRLGFSLIAVGEEEFAAYARELGLEVADYTNSEQIRGILINRNVIPGTADYTPLNMKAGEKVTLTDPAAQGNETPFEYTLEIGAVTEQLPFGVQYAQFLESVNVIVSETVFDDLCAQLSAPSQETAQHIRMFAGLQEDVDRQQFKEHVKAIDARLHSGGHLMMFDIEEFVNEIKNTKTMISIFLYGFVALITLIGVTNIFNTISTNVALRRREFAMLKSVGLTPAGFNKMINYESIFYGLKALLYGLPLGILVNVLMYRSVNHAFDFAFAIPWKEMIICIIGVFVIVFITMLHASSRLKKENIGDALREENL</sequence>
<proteinExistence type="inferred from homology"/>
<dbReference type="PANTHER" id="PTHR30572">
    <property type="entry name" value="MEMBRANE COMPONENT OF TRANSPORTER-RELATED"/>
    <property type="match status" value="1"/>
</dbReference>
<keyword evidence="3 7" id="KW-0812">Transmembrane</keyword>
<gene>
    <name evidence="9" type="ORF">B0W44_09465</name>
</gene>
<feature type="transmembrane region" description="Helical" evidence="7">
    <location>
        <begin position="454"/>
        <end position="476"/>
    </location>
</feature>
<dbReference type="KEGG" id="ntr:B0W44_09465"/>
<feature type="transmembrane region" description="Helical" evidence="7">
    <location>
        <begin position="793"/>
        <end position="815"/>
    </location>
</feature>
<dbReference type="RefSeq" id="WP_077719828.1">
    <property type="nucleotide sequence ID" value="NZ_CP019699.1"/>
</dbReference>
<reference evidence="9 10" key="1">
    <citation type="journal article" date="2015" name="Int. J. Syst. Evol. Microbiol.">
        <title>Novibacillus thermophilus gen. nov., sp. nov., a Gram-staining-negative and moderately thermophilic member of the family Thermoactinomycetaceae.</title>
        <authorList>
            <person name="Yang G."/>
            <person name="Chen J."/>
            <person name="Zhou S."/>
        </authorList>
    </citation>
    <scope>NUCLEOTIDE SEQUENCE [LARGE SCALE GENOMIC DNA]</scope>
    <source>
        <strain evidence="9 10">SG-1</strain>
    </source>
</reference>
<dbReference type="GO" id="GO:0022857">
    <property type="term" value="F:transmembrane transporter activity"/>
    <property type="evidence" value="ECO:0007669"/>
    <property type="project" value="TreeGrafter"/>
</dbReference>
<name>A0A1U9K7C6_9BACL</name>
<evidence type="ECO:0000259" key="8">
    <source>
        <dbReference type="Pfam" id="PF02687"/>
    </source>
</evidence>
<feature type="transmembrane region" description="Helical" evidence="7">
    <location>
        <begin position="20"/>
        <end position="43"/>
    </location>
</feature>
<evidence type="ECO:0000256" key="7">
    <source>
        <dbReference type="SAM" id="Phobius"/>
    </source>
</evidence>
<organism evidence="9 10">
    <name type="scientific">Novibacillus thermophilus</name>
    <dbReference type="NCBI Taxonomy" id="1471761"/>
    <lineage>
        <taxon>Bacteria</taxon>
        <taxon>Bacillati</taxon>
        <taxon>Bacillota</taxon>
        <taxon>Bacilli</taxon>
        <taxon>Bacillales</taxon>
        <taxon>Thermoactinomycetaceae</taxon>
        <taxon>Novibacillus</taxon>
    </lineage>
</organism>
<dbReference type="InterPro" id="IPR050250">
    <property type="entry name" value="Macrolide_Exporter_MacB"/>
</dbReference>